<evidence type="ECO:0000256" key="3">
    <source>
        <dbReference type="ARBA" id="ARBA00023163"/>
    </source>
</evidence>
<dbReference type="CDD" id="cd00038">
    <property type="entry name" value="CAP_ED"/>
    <property type="match status" value="1"/>
</dbReference>
<dbReference type="SMART" id="SM00100">
    <property type="entry name" value="cNMP"/>
    <property type="match status" value="1"/>
</dbReference>
<dbReference type="Gene3D" id="2.60.120.10">
    <property type="entry name" value="Jelly Rolls"/>
    <property type="match status" value="1"/>
</dbReference>
<dbReference type="STRING" id="428992.SAMN05216272_106325"/>
<sequence>MTTLSALSEIQRDALLANPWFASLPPAIQEDLVRRGRLRPLEVDQCLFRRGEVADGLFIVLEGCIRVGGTSADGYEALLNFYEPGSWIGEVAMFDGEPRLCEAHAHVRSLALQIVAADFEELLSTHPGFCRLMLRLTGQRLRQMLEAFEAFTTQSLEQRLAGRLVMLAAHYGAVTPHGVRIELQLPQESLAQLVGATRQRINQVLKQWEAQGLVSRERARLLLLDRDALARLARR</sequence>
<dbReference type="GO" id="GO:0003677">
    <property type="term" value="F:DNA binding"/>
    <property type="evidence" value="ECO:0007669"/>
    <property type="project" value="UniProtKB-KW"/>
</dbReference>
<dbReference type="AlphaFoldDB" id="A0A1G8IL83"/>
<dbReference type="RefSeq" id="WP_090263963.1">
    <property type="nucleotide sequence ID" value="NZ_FNDS01000006.1"/>
</dbReference>
<dbReference type="Pfam" id="PF13545">
    <property type="entry name" value="HTH_Crp_2"/>
    <property type="match status" value="1"/>
</dbReference>
<evidence type="ECO:0000259" key="5">
    <source>
        <dbReference type="PROSITE" id="PS51063"/>
    </source>
</evidence>
<evidence type="ECO:0000313" key="7">
    <source>
        <dbReference type="Proteomes" id="UP000199636"/>
    </source>
</evidence>
<gene>
    <name evidence="6" type="ORF">SAMN05216272_106325</name>
</gene>
<dbReference type="SUPFAM" id="SSF46785">
    <property type="entry name" value="Winged helix' DNA-binding domain"/>
    <property type="match status" value="1"/>
</dbReference>
<feature type="domain" description="HTH crp-type" evidence="5">
    <location>
        <begin position="154"/>
        <end position="227"/>
    </location>
</feature>
<dbReference type="InterPro" id="IPR014710">
    <property type="entry name" value="RmlC-like_jellyroll"/>
</dbReference>
<dbReference type="GO" id="GO:0003700">
    <property type="term" value="F:DNA-binding transcription factor activity"/>
    <property type="evidence" value="ECO:0007669"/>
    <property type="project" value="TreeGrafter"/>
</dbReference>
<evidence type="ECO:0000259" key="4">
    <source>
        <dbReference type="PROSITE" id="PS50042"/>
    </source>
</evidence>
<dbReference type="InterPro" id="IPR012318">
    <property type="entry name" value="HTH_CRP"/>
</dbReference>
<dbReference type="Pfam" id="PF00027">
    <property type="entry name" value="cNMP_binding"/>
    <property type="match status" value="1"/>
</dbReference>
<reference evidence="7" key="1">
    <citation type="submission" date="2016-10" db="EMBL/GenBank/DDBJ databases">
        <authorList>
            <person name="Varghese N."/>
            <person name="Submissions S."/>
        </authorList>
    </citation>
    <scope>NUCLEOTIDE SEQUENCE [LARGE SCALE GENOMIC DNA]</scope>
    <source>
        <strain evidence="7">CCM 7469</strain>
    </source>
</reference>
<dbReference type="InterPro" id="IPR050397">
    <property type="entry name" value="Env_Response_Regulators"/>
</dbReference>
<proteinExistence type="predicted"/>
<evidence type="ECO:0000256" key="2">
    <source>
        <dbReference type="ARBA" id="ARBA00023125"/>
    </source>
</evidence>
<dbReference type="GO" id="GO:0016301">
    <property type="term" value="F:kinase activity"/>
    <property type="evidence" value="ECO:0007669"/>
    <property type="project" value="UniProtKB-KW"/>
</dbReference>
<dbReference type="InterPro" id="IPR000595">
    <property type="entry name" value="cNMP-bd_dom"/>
</dbReference>
<dbReference type="SMART" id="SM00419">
    <property type="entry name" value="HTH_CRP"/>
    <property type="match status" value="1"/>
</dbReference>
<accession>A0A1G8IL83</accession>
<dbReference type="PANTHER" id="PTHR24567">
    <property type="entry name" value="CRP FAMILY TRANSCRIPTIONAL REGULATORY PROTEIN"/>
    <property type="match status" value="1"/>
</dbReference>
<dbReference type="PROSITE" id="PS51063">
    <property type="entry name" value="HTH_CRP_2"/>
    <property type="match status" value="1"/>
</dbReference>
<dbReference type="InterPro" id="IPR036390">
    <property type="entry name" value="WH_DNA-bd_sf"/>
</dbReference>
<dbReference type="Gene3D" id="1.10.10.10">
    <property type="entry name" value="Winged helix-like DNA-binding domain superfamily/Winged helix DNA-binding domain"/>
    <property type="match status" value="1"/>
</dbReference>
<dbReference type="PANTHER" id="PTHR24567:SF74">
    <property type="entry name" value="HTH-TYPE TRANSCRIPTIONAL REGULATOR ARCR"/>
    <property type="match status" value="1"/>
</dbReference>
<dbReference type="Proteomes" id="UP000199636">
    <property type="component" value="Unassembled WGS sequence"/>
</dbReference>
<evidence type="ECO:0000313" key="6">
    <source>
        <dbReference type="EMBL" id="SDI19665.1"/>
    </source>
</evidence>
<dbReference type="PROSITE" id="PS50042">
    <property type="entry name" value="CNMP_BINDING_3"/>
    <property type="match status" value="1"/>
</dbReference>
<dbReference type="InterPro" id="IPR036388">
    <property type="entry name" value="WH-like_DNA-bd_sf"/>
</dbReference>
<keyword evidence="6" id="KW-0418">Kinase</keyword>
<dbReference type="SUPFAM" id="SSF51206">
    <property type="entry name" value="cAMP-binding domain-like"/>
    <property type="match status" value="1"/>
</dbReference>
<dbReference type="InterPro" id="IPR018490">
    <property type="entry name" value="cNMP-bd_dom_sf"/>
</dbReference>
<keyword evidence="2" id="KW-0238">DNA-binding</keyword>
<dbReference type="GO" id="GO:0005829">
    <property type="term" value="C:cytosol"/>
    <property type="evidence" value="ECO:0007669"/>
    <property type="project" value="TreeGrafter"/>
</dbReference>
<feature type="domain" description="Cyclic nucleotide-binding" evidence="4">
    <location>
        <begin position="20"/>
        <end position="123"/>
    </location>
</feature>
<dbReference type="EMBL" id="FNDS01000006">
    <property type="protein sequence ID" value="SDI19665.1"/>
    <property type="molecule type" value="Genomic_DNA"/>
</dbReference>
<dbReference type="OrthoDB" id="6881322at2"/>
<name>A0A1G8IL83_9PSED</name>
<protein>
    <submittedName>
        <fullName evidence="6">cAMP-binding domain of CRP or a regulatory subunit of cAMP-dependent protein kinases</fullName>
    </submittedName>
</protein>
<keyword evidence="6" id="KW-0808">Transferase</keyword>
<keyword evidence="7" id="KW-1185">Reference proteome</keyword>
<evidence type="ECO:0000256" key="1">
    <source>
        <dbReference type="ARBA" id="ARBA00023015"/>
    </source>
</evidence>
<keyword evidence="1" id="KW-0805">Transcription regulation</keyword>
<organism evidence="6 7">
    <name type="scientific">Pseudomonas panipatensis</name>
    <dbReference type="NCBI Taxonomy" id="428992"/>
    <lineage>
        <taxon>Bacteria</taxon>
        <taxon>Pseudomonadati</taxon>
        <taxon>Pseudomonadota</taxon>
        <taxon>Gammaproteobacteria</taxon>
        <taxon>Pseudomonadales</taxon>
        <taxon>Pseudomonadaceae</taxon>
        <taxon>Pseudomonas</taxon>
    </lineage>
</organism>
<keyword evidence="3" id="KW-0804">Transcription</keyword>